<feature type="compositionally biased region" description="Basic and acidic residues" evidence="1">
    <location>
        <begin position="15"/>
        <end position="60"/>
    </location>
</feature>
<proteinExistence type="predicted"/>
<dbReference type="EMBL" id="CADCUN010000140">
    <property type="protein sequence ID" value="CAA9387419.1"/>
    <property type="molecule type" value="Genomic_DNA"/>
</dbReference>
<organism evidence="2">
    <name type="scientific">uncultured Nocardioides sp</name>
    <dbReference type="NCBI Taxonomy" id="198441"/>
    <lineage>
        <taxon>Bacteria</taxon>
        <taxon>Bacillati</taxon>
        <taxon>Actinomycetota</taxon>
        <taxon>Actinomycetes</taxon>
        <taxon>Propionibacteriales</taxon>
        <taxon>Nocardioidaceae</taxon>
        <taxon>Nocardioides</taxon>
        <taxon>environmental samples</taxon>
    </lineage>
</organism>
<dbReference type="AlphaFoldDB" id="A0A6J4NK32"/>
<accession>A0A6J4NK32</accession>
<sequence>DHLVPRPRTRLRLGHSRDLDPRVHRRALDLRDRRHGAREPPRRGGDPPRQHRRAERDPRRAAPARRVRAPGGQHGAGPGAGVPGAALGSTSVARRDRDRVGRRWCRHLALRWRRHGAPRRVRPRLRLVDLPGAAGALHPQRHADPGGGLRVPHLRRAAPRRAARPARDLLAGAPVRSARGSAGGVVAAGAARCCGVRPGPL</sequence>
<name>A0A6J4NK32_9ACTN</name>
<feature type="non-terminal residue" evidence="2">
    <location>
        <position position="201"/>
    </location>
</feature>
<gene>
    <name evidence="2" type="ORF">AVDCRST_MAG60-1322</name>
</gene>
<evidence type="ECO:0000256" key="1">
    <source>
        <dbReference type="SAM" id="MobiDB-lite"/>
    </source>
</evidence>
<feature type="compositionally biased region" description="Basic residues" evidence="1">
    <location>
        <begin position="1"/>
        <end position="14"/>
    </location>
</feature>
<feature type="region of interest" description="Disordered" evidence="1">
    <location>
        <begin position="1"/>
        <end position="98"/>
    </location>
</feature>
<evidence type="ECO:0000313" key="2">
    <source>
        <dbReference type="EMBL" id="CAA9387419.1"/>
    </source>
</evidence>
<feature type="compositionally biased region" description="Gly residues" evidence="1">
    <location>
        <begin position="72"/>
        <end position="82"/>
    </location>
</feature>
<feature type="non-terminal residue" evidence="2">
    <location>
        <position position="1"/>
    </location>
</feature>
<reference evidence="2" key="1">
    <citation type="submission" date="2020-02" db="EMBL/GenBank/DDBJ databases">
        <authorList>
            <person name="Meier V. D."/>
        </authorList>
    </citation>
    <scope>NUCLEOTIDE SEQUENCE</scope>
    <source>
        <strain evidence="2">AVDCRST_MAG60</strain>
    </source>
</reference>
<protein>
    <submittedName>
        <fullName evidence="2">Rhomboid family protein</fullName>
    </submittedName>
</protein>